<proteinExistence type="predicted"/>
<evidence type="ECO:0000313" key="2">
    <source>
        <dbReference type="EMBL" id="NYG58606.1"/>
    </source>
</evidence>
<protein>
    <submittedName>
        <fullName evidence="2">Uncharacterized protein</fullName>
    </submittedName>
</protein>
<name>A0A7Y9RZZ3_9ACTN</name>
<dbReference type="Proteomes" id="UP000540656">
    <property type="component" value="Unassembled WGS sequence"/>
</dbReference>
<dbReference type="AlphaFoldDB" id="A0A7Y9RZZ3"/>
<evidence type="ECO:0000256" key="1">
    <source>
        <dbReference type="SAM" id="MobiDB-lite"/>
    </source>
</evidence>
<keyword evidence="3" id="KW-1185">Reference proteome</keyword>
<organism evidence="2 3">
    <name type="scientific">Nocardioides daedukensis</name>
    <dbReference type="NCBI Taxonomy" id="634462"/>
    <lineage>
        <taxon>Bacteria</taxon>
        <taxon>Bacillati</taxon>
        <taxon>Actinomycetota</taxon>
        <taxon>Actinomycetes</taxon>
        <taxon>Propionibacteriales</taxon>
        <taxon>Nocardioidaceae</taxon>
        <taxon>Nocardioides</taxon>
    </lineage>
</organism>
<reference evidence="2 3" key="1">
    <citation type="submission" date="2020-07" db="EMBL/GenBank/DDBJ databases">
        <title>Sequencing the genomes of 1000 actinobacteria strains.</title>
        <authorList>
            <person name="Klenk H.-P."/>
        </authorList>
    </citation>
    <scope>NUCLEOTIDE SEQUENCE [LARGE SCALE GENOMIC DNA]</scope>
    <source>
        <strain evidence="2 3">DSM 23819</strain>
    </source>
</reference>
<dbReference type="EMBL" id="JACCAA010000001">
    <property type="protein sequence ID" value="NYG58606.1"/>
    <property type="molecule type" value="Genomic_DNA"/>
</dbReference>
<evidence type="ECO:0000313" key="3">
    <source>
        <dbReference type="Proteomes" id="UP000540656"/>
    </source>
</evidence>
<sequence length="36" mass="3990">MPDRLREPILPSNPQSCALQRNDGFLAGKPEPSPTR</sequence>
<feature type="region of interest" description="Disordered" evidence="1">
    <location>
        <begin position="1"/>
        <end position="36"/>
    </location>
</feature>
<accession>A0A7Y9RZZ3</accession>
<gene>
    <name evidence="2" type="ORF">BJ980_001529</name>
</gene>
<comment type="caution">
    <text evidence="2">The sequence shown here is derived from an EMBL/GenBank/DDBJ whole genome shotgun (WGS) entry which is preliminary data.</text>
</comment>